<comment type="caution">
    <text evidence="2">The sequence shown here is derived from an EMBL/GenBank/DDBJ whole genome shotgun (WGS) entry which is preliminary data.</text>
</comment>
<evidence type="ECO:0000313" key="3">
    <source>
        <dbReference type="Proteomes" id="UP000739411"/>
    </source>
</evidence>
<organism evidence="2 3">
    <name type="scientific">Candidatus Dechloromonas phosphorivorans</name>
    <dbReference type="NCBI Taxonomy" id="2899244"/>
    <lineage>
        <taxon>Bacteria</taxon>
        <taxon>Pseudomonadati</taxon>
        <taxon>Pseudomonadota</taxon>
        <taxon>Betaproteobacteria</taxon>
        <taxon>Rhodocyclales</taxon>
        <taxon>Azonexaceae</taxon>
        <taxon>Dechloromonas</taxon>
    </lineage>
</organism>
<proteinExistence type="predicted"/>
<evidence type="ECO:0000256" key="1">
    <source>
        <dbReference type="SAM" id="Coils"/>
    </source>
</evidence>
<reference evidence="2 3" key="1">
    <citation type="submission" date="2020-10" db="EMBL/GenBank/DDBJ databases">
        <title>Connecting structure to function with the recovery of over 1000 high-quality activated sludge metagenome-assembled genomes encoding full-length rRNA genes using long-read sequencing.</title>
        <authorList>
            <person name="Singleton C.M."/>
            <person name="Petriglieri F."/>
            <person name="Kristensen J.M."/>
            <person name="Kirkegaard R.H."/>
            <person name="Michaelsen T.Y."/>
            <person name="Andersen M.H."/>
            <person name="Karst S.M."/>
            <person name="Dueholm M.S."/>
            <person name="Nielsen P.H."/>
            <person name="Albertsen M."/>
        </authorList>
    </citation>
    <scope>NUCLEOTIDE SEQUENCE [LARGE SCALE GENOMIC DNA]</scope>
    <source>
        <strain evidence="2">EsbW_18-Q3-R4-48_BATAC.463</strain>
    </source>
</reference>
<gene>
    <name evidence="2" type="ORF">IPJ38_05875</name>
</gene>
<protein>
    <submittedName>
        <fullName evidence="2">Uncharacterized protein</fullName>
    </submittedName>
</protein>
<feature type="coiled-coil region" evidence="1">
    <location>
        <begin position="73"/>
        <end position="100"/>
    </location>
</feature>
<dbReference type="EMBL" id="JADJMS010000012">
    <property type="protein sequence ID" value="MBK7414705.1"/>
    <property type="molecule type" value="Genomic_DNA"/>
</dbReference>
<dbReference type="AlphaFoldDB" id="A0A935K8M5"/>
<keyword evidence="1" id="KW-0175">Coiled coil</keyword>
<sequence length="118" mass="12890">MIEPHTYRVRERSRFRCEVIKMVQLVGITNRVAYGASSTSAAGLQGQLARFEKELADCVNCASAKTTEGKQKIEAISLRISQIRERIEQASQLRSCLQANGPASVPSAGLGRLIDVKA</sequence>
<dbReference type="Proteomes" id="UP000739411">
    <property type="component" value="Unassembled WGS sequence"/>
</dbReference>
<name>A0A935K8M5_9RHOO</name>
<accession>A0A935K8M5</accession>
<evidence type="ECO:0000313" key="2">
    <source>
        <dbReference type="EMBL" id="MBK7414705.1"/>
    </source>
</evidence>